<gene>
    <name evidence="1" type="ORF">J3491_04880</name>
</gene>
<dbReference type="Proteomes" id="UP000664161">
    <property type="component" value="Unassembled WGS sequence"/>
</dbReference>
<evidence type="ECO:0000313" key="2">
    <source>
        <dbReference type="Proteomes" id="UP000664161"/>
    </source>
</evidence>
<reference evidence="1 2" key="1">
    <citation type="submission" date="2021-03" db="EMBL/GenBank/DDBJ databases">
        <authorList>
            <person name="Shang D.-D."/>
            <person name="Du Z.-J."/>
            <person name="Chen G.-J."/>
        </authorList>
    </citation>
    <scope>NUCLEOTIDE SEQUENCE [LARGE SCALE GENOMIC DNA]</scope>
    <source>
        <strain evidence="1 2">F2608</strain>
    </source>
</reference>
<sequence length="184" mass="21095">MSVLIGVGIVTTITTIYLGKKGWQALHKAVGITPGVLTYQDYQAPLSLSAVTWRHLRLHKKHLQRLPNDQLRQLQRIDDKVSRYQSYQKTQQADDKTPTVTESQFVLQKLLYTRLPDTLASYDYLVSIDSADLSQTEKKAEAGELLQQVLDHIEQRLDALLDQAQTQHLQALRVMKNYVESHDR</sequence>
<protein>
    <submittedName>
        <fullName evidence="1">Uncharacterized protein</fullName>
    </submittedName>
</protein>
<accession>A0AAW4IN55</accession>
<dbReference type="RefSeq" id="WP_207969371.1">
    <property type="nucleotide sequence ID" value="NZ_JAGBKN010000007.1"/>
</dbReference>
<keyword evidence="2" id="KW-1185">Reference proteome</keyword>
<name>A0AAW4IN55_9GAMM</name>
<proteinExistence type="predicted"/>
<comment type="caution">
    <text evidence="1">The sequence shown here is derived from an EMBL/GenBank/DDBJ whole genome shotgun (WGS) entry which is preliminary data.</text>
</comment>
<organism evidence="1 2">
    <name type="scientific">Psychrobacter halodurans</name>
    <dbReference type="NCBI Taxonomy" id="2818439"/>
    <lineage>
        <taxon>Bacteria</taxon>
        <taxon>Pseudomonadati</taxon>
        <taxon>Pseudomonadota</taxon>
        <taxon>Gammaproteobacteria</taxon>
        <taxon>Moraxellales</taxon>
        <taxon>Moraxellaceae</taxon>
        <taxon>Psychrobacter</taxon>
    </lineage>
</organism>
<dbReference type="EMBL" id="JAGBKN010000007">
    <property type="protein sequence ID" value="MBO1516670.1"/>
    <property type="molecule type" value="Genomic_DNA"/>
</dbReference>
<dbReference type="AlphaFoldDB" id="A0AAW4IN55"/>
<evidence type="ECO:0000313" key="1">
    <source>
        <dbReference type="EMBL" id="MBO1516670.1"/>
    </source>
</evidence>